<dbReference type="Proteomes" id="UP000241426">
    <property type="component" value="Unassembled WGS sequence"/>
</dbReference>
<dbReference type="EMBL" id="PYNF01000004">
    <property type="protein sequence ID" value="PSV00021.1"/>
    <property type="molecule type" value="Genomic_DNA"/>
</dbReference>
<comment type="caution">
    <text evidence="1">The sequence shown here is derived from an EMBL/GenBank/DDBJ whole genome shotgun (WGS) entry which is preliminary data.</text>
</comment>
<evidence type="ECO:0000313" key="1">
    <source>
        <dbReference type="EMBL" id="PSV00021.1"/>
    </source>
</evidence>
<reference evidence="1 2" key="1">
    <citation type="submission" date="2018-01" db="EMBL/GenBank/DDBJ databases">
        <title>Whole genome sequencing of Histamine producing bacteria.</title>
        <authorList>
            <person name="Butler K."/>
        </authorList>
    </citation>
    <scope>NUCLEOTIDE SEQUENCE [LARGE SCALE GENOMIC DNA]</scope>
    <source>
        <strain evidence="1 2">FS-7.2</strain>
    </source>
</reference>
<dbReference type="InterPro" id="IPR004260">
    <property type="entry name" value="Pyr-dimer_DNA_glycosylase"/>
</dbReference>
<proteinExistence type="predicted"/>
<name>A0A2T3KKI1_9GAMM</name>
<sequence length="180" mass="21068">MYRNSLITFIFSSKLEVHQIRDYSMNIFILDDDIEKCAQYHCDQHVVKMILESVQLLCTALNKKGFTTPYKSTHINHPCVLWVEQSYDNFLWLKALTLALNKEYKFRYNKQDDHKSIAVLSDISAFSYDAIGLTAFVQAMPDDFKVEGDAIAAYRNFYRGDKSAFAKWTKRSPPYWFSML</sequence>
<protein>
    <submittedName>
        <fullName evidence="1">Uncharacterized protein</fullName>
    </submittedName>
</protein>
<evidence type="ECO:0000313" key="2">
    <source>
        <dbReference type="Proteomes" id="UP000241426"/>
    </source>
</evidence>
<accession>A0A2T3KKI1</accession>
<gene>
    <name evidence="1" type="ORF">C9J27_07195</name>
</gene>
<organism evidence="1 2">
    <name type="scientific">Photobacterium kishitanii</name>
    <dbReference type="NCBI Taxonomy" id="318456"/>
    <lineage>
        <taxon>Bacteria</taxon>
        <taxon>Pseudomonadati</taxon>
        <taxon>Pseudomonadota</taxon>
        <taxon>Gammaproteobacteria</taxon>
        <taxon>Vibrionales</taxon>
        <taxon>Vibrionaceae</taxon>
        <taxon>Photobacterium</taxon>
    </lineage>
</organism>
<dbReference type="AlphaFoldDB" id="A0A2T3KKI1"/>
<dbReference type="Pfam" id="PF03013">
    <property type="entry name" value="Pyr_excise"/>
    <property type="match status" value="1"/>
</dbReference>